<accession>A0A1Y2AE49</accession>
<evidence type="ECO:0000256" key="3">
    <source>
        <dbReference type="ARBA" id="ARBA00004496"/>
    </source>
</evidence>
<dbReference type="InterPro" id="IPR054708">
    <property type="entry name" value="MTPAP-like_central"/>
</dbReference>
<keyword evidence="9" id="KW-0460">Magnesium</keyword>
<evidence type="ECO:0000256" key="9">
    <source>
        <dbReference type="ARBA" id="ARBA00022842"/>
    </source>
</evidence>
<dbReference type="GO" id="GO:0031123">
    <property type="term" value="P:RNA 3'-end processing"/>
    <property type="evidence" value="ECO:0007669"/>
    <property type="project" value="TreeGrafter"/>
</dbReference>
<dbReference type="STRING" id="1754190.A0A1Y2AE49"/>
<evidence type="ECO:0000256" key="2">
    <source>
        <dbReference type="ARBA" id="ARBA00001946"/>
    </source>
</evidence>
<keyword evidence="6" id="KW-0963">Cytoplasm</keyword>
<dbReference type="Gene3D" id="3.30.460.10">
    <property type="entry name" value="Beta Polymerase, domain 2"/>
    <property type="match status" value="1"/>
</dbReference>
<dbReference type="Pfam" id="PF22600">
    <property type="entry name" value="MTPAP-like_central"/>
    <property type="match status" value="1"/>
</dbReference>
<gene>
    <name evidence="12" type="ORF">LY90DRAFT_433159</name>
</gene>
<dbReference type="Proteomes" id="UP000193920">
    <property type="component" value="Unassembled WGS sequence"/>
</dbReference>
<dbReference type="EC" id="2.7.7.19" evidence="5"/>
<dbReference type="AlphaFoldDB" id="A0A1Y2AE49"/>
<keyword evidence="13" id="KW-1185">Reference proteome</keyword>
<feature type="domain" description="Poly(A) RNA polymerase mitochondrial-like central palm" evidence="11">
    <location>
        <begin position="99"/>
        <end position="233"/>
    </location>
</feature>
<evidence type="ECO:0000256" key="4">
    <source>
        <dbReference type="ARBA" id="ARBA00008593"/>
    </source>
</evidence>
<sequence>MNVLKERNPNESNNSKHEVYFSKELTSTIAYKNNNEKKDEDNYSYYSNAFSPEISISSVNTDDKYVKNYYDSKSQYYRKNKNKKSGDYEKSIKEYAISLEKEMMDFYLKNVPTEESKKKKLSLLKRIQKMFSERYPTLGIKAHLFGSSVNELGTYNSDVDICLTTRDRIDCELRDMDVIKRILEENGITQVRTTPNAKVPICNFVDPETSLSCDINVNNTIALYNTKMIQTYALIDERVKPLIMTIKYFAKQRMLNDAKTGTLSSYCWVNLVINFLQMRTPPILPCLHAMSKDVPEEERIIIDGVDCTFYSDLDKLKGFGKDNKETLYELIYGFFKTFANDFDYITDVVSVRSGCYKKKSDNGWNVSSNNTRIRNNYFCVEEPFNTARNLANCANRYSVKGLRWEFKRAFKILKSRGSLEELCEPYKPDP</sequence>
<evidence type="ECO:0000259" key="11">
    <source>
        <dbReference type="Pfam" id="PF22600"/>
    </source>
</evidence>
<dbReference type="Pfam" id="PF03828">
    <property type="entry name" value="PAP_assoc"/>
    <property type="match status" value="1"/>
</dbReference>
<feature type="non-terminal residue" evidence="12">
    <location>
        <position position="430"/>
    </location>
</feature>
<proteinExistence type="inferred from homology"/>
<name>A0A1Y2AE49_9FUNG</name>
<dbReference type="Gene3D" id="1.10.1410.10">
    <property type="match status" value="1"/>
</dbReference>
<dbReference type="GO" id="GO:0010605">
    <property type="term" value="P:negative regulation of macromolecule metabolic process"/>
    <property type="evidence" value="ECO:0007669"/>
    <property type="project" value="UniProtKB-ARBA"/>
</dbReference>
<dbReference type="SUPFAM" id="SSF81301">
    <property type="entry name" value="Nucleotidyltransferase"/>
    <property type="match status" value="1"/>
</dbReference>
<dbReference type="InterPro" id="IPR002058">
    <property type="entry name" value="PAP_assoc"/>
</dbReference>
<evidence type="ECO:0000256" key="8">
    <source>
        <dbReference type="ARBA" id="ARBA00022723"/>
    </source>
</evidence>
<evidence type="ECO:0000256" key="5">
    <source>
        <dbReference type="ARBA" id="ARBA00012388"/>
    </source>
</evidence>
<comment type="subcellular location">
    <subcellularLocation>
        <location evidence="3">Cytoplasm</location>
    </subcellularLocation>
</comment>
<comment type="similarity">
    <text evidence="4">Belongs to the DNA polymerase type-B-like family.</text>
</comment>
<dbReference type="GO" id="GO:0046872">
    <property type="term" value="F:metal ion binding"/>
    <property type="evidence" value="ECO:0007669"/>
    <property type="project" value="UniProtKB-KW"/>
</dbReference>
<organism evidence="12 13">
    <name type="scientific">Neocallimastix californiae</name>
    <dbReference type="NCBI Taxonomy" id="1754190"/>
    <lineage>
        <taxon>Eukaryota</taxon>
        <taxon>Fungi</taxon>
        <taxon>Fungi incertae sedis</taxon>
        <taxon>Chytridiomycota</taxon>
        <taxon>Chytridiomycota incertae sedis</taxon>
        <taxon>Neocallimastigomycetes</taxon>
        <taxon>Neocallimastigales</taxon>
        <taxon>Neocallimastigaceae</taxon>
        <taxon>Neocallimastix</taxon>
    </lineage>
</organism>
<evidence type="ECO:0000313" key="12">
    <source>
        <dbReference type="EMBL" id="ORY20811.1"/>
    </source>
</evidence>
<protein>
    <recommendedName>
        <fullName evidence="5">polynucleotide adenylyltransferase</fullName>
        <ecNumber evidence="5">2.7.7.19</ecNumber>
    </recommendedName>
</protein>
<comment type="cofactor">
    <cofactor evidence="1">
        <name>Mn(2+)</name>
        <dbReference type="ChEBI" id="CHEBI:29035"/>
    </cofactor>
</comment>
<comment type="cofactor">
    <cofactor evidence="2">
        <name>Mg(2+)</name>
        <dbReference type="ChEBI" id="CHEBI:18420"/>
    </cofactor>
</comment>
<reference evidence="12 13" key="1">
    <citation type="submission" date="2016-08" db="EMBL/GenBank/DDBJ databases">
        <title>A Parts List for Fungal Cellulosomes Revealed by Comparative Genomics.</title>
        <authorList>
            <consortium name="DOE Joint Genome Institute"/>
            <person name="Haitjema C.H."/>
            <person name="Gilmore S.P."/>
            <person name="Henske J.K."/>
            <person name="Solomon K.V."/>
            <person name="De Groot R."/>
            <person name="Kuo A."/>
            <person name="Mondo S.J."/>
            <person name="Salamov A.A."/>
            <person name="Labutti K."/>
            <person name="Zhao Z."/>
            <person name="Chiniquy J."/>
            <person name="Barry K."/>
            <person name="Brewer H.M."/>
            <person name="Purvine S.O."/>
            <person name="Wright A.T."/>
            <person name="Boxma B."/>
            <person name="Van Alen T."/>
            <person name="Hackstein J.H."/>
            <person name="Baker S.E."/>
            <person name="Grigoriev I.V."/>
            <person name="O'Malley M.A."/>
        </authorList>
    </citation>
    <scope>NUCLEOTIDE SEQUENCE [LARGE SCALE GENOMIC DNA]</scope>
    <source>
        <strain evidence="12 13">G1</strain>
    </source>
</reference>
<keyword evidence="7 12" id="KW-0808">Transferase</keyword>
<dbReference type="GO" id="GO:0005737">
    <property type="term" value="C:cytoplasm"/>
    <property type="evidence" value="ECO:0007669"/>
    <property type="project" value="UniProtKB-SubCell"/>
</dbReference>
<dbReference type="SUPFAM" id="SSF81631">
    <property type="entry name" value="PAP/OAS1 substrate-binding domain"/>
    <property type="match status" value="1"/>
</dbReference>
<dbReference type="GO" id="GO:1990817">
    <property type="term" value="F:poly(A) RNA polymerase activity"/>
    <property type="evidence" value="ECO:0007669"/>
    <property type="project" value="UniProtKB-EC"/>
</dbReference>
<dbReference type="PANTHER" id="PTHR12271:SF40">
    <property type="entry name" value="POLY(A) RNA POLYMERASE GLD2"/>
    <property type="match status" value="1"/>
</dbReference>
<dbReference type="CDD" id="cd05402">
    <property type="entry name" value="NT_PAP_TUTase"/>
    <property type="match status" value="1"/>
</dbReference>
<evidence type="ECO:0000313" key="13">
    <source>
        <dbReference type="Proteomes" id="UP000193920"/>
    </source>
</evidence>
<dbReference type="PANTHER" id="PTHR12271">
    <property type="entry name" value="POLY A POLYMERASE CID PAP -RELATED"/>
    <property type="match status" value="1"/>
</dbReference>
<keyword evidence="8" id="KW-0479">Metal-binding</keyword>
<evidence type="ECO:0000256" key="6">
    <source>
        <dbReference type="ARBA" id="ARBA00022490"/>
    </source>
</evidence>
<comment type="caution">
    <text evidence="12">The sequence shown here is derived from an EMBL/GenBank/DDBJ whole genome shotgun (WGS) entry which is preliminary data.</text>
</comment>
<feature type="domain" description="PAP-associated" evidence="10">
    <location>
        <begin position="329"/>
        <end position="386"/>
    </location>
</feature>
<evidence type="ECO:0000256" key="7">
    <source>
        <dbReference type="ARBA" id="ARBA00022679"/>
    </source>
</evidence>
<evidence type="ECO:0000259" key="10">
    <source>
        <dbReference type="Pfam" id="PF03828"/>
    </source>
</evidence>
<dbReference type="InterPro" id="IPR043519">
    <property type="entry name" value="NT_sf"/>
</dbReference>
<dbReference type="EMBL" id="MCOG01000279">
    <property type="protein sequence ID" value="ORY20811.1"/>
    <property type="molecule type" value="Genomic_DNA"/>
</dbReference>
<dbReference type="OrthoDB" id="2274644at2759"/>
<evidence type="ECO:0000256" key="1">
    <source>
        <dbReference type="ARBA" id="ARBA00001936"/>
    </source>
</evidence>